<feature type="non-terminal residue" evidence="2">
    <location>
        <position position="1"/>
    </location>
</feature>
<evidence type="ECO:0000313" key="2">
    <source>
        <dbReference type="EMBL" id="CEK99864.1"/>
    </source>
</evidence>
<gene>
    <name evidence="2" type="primary">ORF222307</name>
</gene>
<evidence type="ECO:0000256" key="1">
    <source>
        <dbReference type="SAM" id="MobiDB-lite"/>
    </source>
</evidence>
<feature type="compositionally biased region" description="Basic and acidic residues" evidence="1">
    <location>
        <begin position="16"/>
        <end position="38"/>
    </location>
</feature>
<organism evidence="2">
    <name type="scientific">Arion vulgaris</name>
    <dbReference type="NCBI Taxonomy" id="1028688"/>
    <lineage>
        <taxon>Eukaryota</taxon>
        <taxon>Metazoa</taxon>
        <taxon>Spiralia</taxon>
        <taxon>Lophotrochozoa</taxon>
        <taxon>Mollusca</taxon>
        <taxon>Gastropoda</taxon>
        <taxon>Heterobranchia</taxon>
        <taxon>Euthyneura</taxon>
        <taxon>Panpulmonata</taxon>
        <taxon>Eupulmonata</taxon>
        <taxon>Stylommatophora</taxon>
        <taxon>Helicina</taxon>
        <taxon>Arionoidea</taxon>
        <taxon>Arionidae</taxon>
        <taxon>Arion</taxon>
    </lineage>
</organism>
<dbReference type="EMBL" id="HACG01052993">
    <property type="protein sequence ID" value="CEK99864.1"/>
    <property type="molecule type" value="Transcribed_RNA"/>
</dbReference>
<reference evidence="2" key="1">
    <citation type="submission" date="2014-12" db="EMBL/GenBank/DDBJ databases">
        <title>Insight into the proteome of Arion vulgaris.</title>
        <authorList>
            <person name="Aradska J."/>
            <person name="Bulat T."/>
            <person name="Smidak R."/>
            <person name="Sarate P."/>
            <person name="Gangsoo J."/>
            <person name="Sialana F."/>
            <person name="Bilban M."/>
            <person name="Lubec G."/>
        </authorList>
    </citation>
    <scope>NUCLEOTIDE SEQUENCE</scope>
    <source>
        <tissue evidence="2">Skin</tissue>
    </source>
</reference>
<sequence>RRHNRHEQNGPSYNEQSRKTQSEHSQRSSHESNYREIQPELNSHNPEAETRKYNSERVKHLYSKPDRYEDKHGYNHSPSKQ</sequence>
<dbReference type="AlphaFoldDB" id="A0A0B7C328"/>
<feature type="non-terminal residue" evidence="2">
    <location>
        <position position="81"/>
    </location>
</feature>
<protein>
    <submittedName>
        <fullName evidence="2">Uncharacterized protein</fullName>
    </submittedName>
</protein>
<name>A0A0B7C328_9EUPU</name>
<feature type="compositionally biased region" description="Basic and acidic residues" evidence="1">
    <location>
        <begin position="46"/>
        <end position="73"/>
    </location>
</feature>
<proteinExistence type="predicted"/>
<accession>A0A0B7C328</accession>
<feature type="region of interest" description="Disordered" evidence="1">
    <location>
        <begin position="1"/>
        <end position="81"/>
    </location>
</feature>